<name>A0A2G9SD13_AQUCT</name>
<dbReference type="EMBL" id="KV924809">
    <property type="protein sequence ID" value="PIO38004.1"/>
    <property type="molecule type" value="Genomic_DNA"/>
</dbReference>
<accession>A0A2G9SD13</accession>
<protein>
    <submittedName>
        <fullName evidence="1">Uncharacterized protein</fullName>
    </submittedName>
</protein>
<dbReference type="OrthoDB" id="26681at2759"/>
<proteinExistence type="predicted"/>
<sequence length="82" mass="8919">MPAGLGIILGIILKKPEATSISLDINRAIGKAFYHTDLGACYSALCGRNGCCRCVTLIPKMLRNRRSQKWSMPSSASSFIML</sequence>
<organism evidence="1">
    <name type="scientific">Aquarana catesbeiana</name>
    <name type="common">American bullfrog</name>
    <name type="synonym">Rana catesbeiana</name>
    <dbReference type="NCBI Taxonomy" id="8400"/>
    <lineage>
        <taxon>Eukaryota</taxon>
        <taxon>Metazoa</taxon>
        <taxon>Chordata</taxon>
        <taxon>Craniata</taxon>
        <taxon>Vertebrata</taxon>
        <taxon>Euteleostomi</taxon>
        <taxon>Amphibia</taxon>
        <taxon>Batrachia</taxon>
        <taxon>Anura</taxon>
        <taxon>Neobatrachia</taxon>
        <taxon>Ranoidea</taxon>
        <taxon>Ranidae</taxon>
        <taxon>Aquarana</taxon>
    </lineage>
</organism>
<reference evidence="1" key="1">
    <citation type="submission" date="2017-08" db="EMBL/GenBank/DDBJ databases">
        <title>Assembly of the North American Bullfrog Genome.</title>
        <authorList>
            <person name="Warren R.L."/>
            <person name="Vandervalk B.P."/>
            <person name="Kucuk E."/>
            <person name="Birol I."/>
            <person name="Helbing C."/>
            <person name="Pandoh P."/>
            <person name="Behsaz B."/>
            <person name="Mohamadi H."/>
            <person name="Chu J."/>
            <person name="Jackman S."/>
            <person name="Hammond S.A."/>
            <person name="Veldhoen N."/>
            <person name="Kirk H."/>
            <person name="Zhao Y."/>
            <person name="Coope R."/>
            <person name="Pleasance S."/>
            <person name="Moore R."/>
            <person name="Holt R."/>
        </authorList>
    </citation>
    <scope>NUCLEOTIDE SEQUENCE</scope>
    <source>
        <strain evidence="1">Bruno</strain>
        <tissue evidence="1">Liver</tissue>
    </source>
</reference>
<evidence type="ECO:0000313" key="1">
    <source>
        <dbReference type="EMBL" id="PIO38004.1"/>
    </source>
</evidence>
<gene>
    <name evidence="1" type="ORF">AB205_0207430</name>
</gene>
<dbReference type="AlphaFoldDB" id="A0A2G9SD13"/>